<sequence length="209" mass="22948">MIEMIVQTWVRGGWVMLPLAVVSLMMFTVGLRLILQMRRWPDRWGTEADWQKWVGDPGSAPQEARGLLVVAGVEEDREGEVHRRCLAATDLYTAGADRQLALLSTLVAAGPLVGLLGTVTGMLATFRALALGGGGQITEAMAAGISQALFPPEVGLCMALPGMMMVHWARRRRHEWEAFAARLESLLVQRVRLRRHRSAPVESVALVEA</sequence>
<accession>A0A6M1S3F5</accession>
<keyword evidence="2" id="KW-1003">Cell membrane</keyword>
<dbReference type="GO" id="GO:0005886">
    <property type="term" value="C:plasma membrane"/>
    <property type="evidence" value="ECO:0007669"/>
    <property type="project" value="UniProtKB-SubCell"/>
</dbReference>
<gene>
    <name evidence="9" type="ORF">G4L39_10660</name>
</gene>
<evidence type="ECO:0000256" key="1">
    <source>
        <dbReference type="ARBA" id="ARBA00004651"/>
    </source>
</evidence>
<proteinExistence type="inferred from homology"/>
<evidence type="ECO:0000313" key="10">
    <source>
        <dbReference type="Proteomes" id="UP000477311"/>
    </source>
</evidence>
<evidence type="ECO:0000256" key="5">
    <source>
        <dbReference type="ARBA" id="ARBA00023136"/>
    </source>
</evidence>
<dbReference type="EMBL" id="JAAKYA010000072">
    <property type="protein sequence ID" value="NGO39850.1"/>
    <property type="molecule type" value="Genomic_DNA"/>
</dbReference>
<keyword evidence="5 7" id="KW-0472">Membrane</keyword>
<comment type="subcellular location">
    <subcellularLocation>
        <location evidence="1">Cell membrane</location>
        <topology evidence="1">Multi-pass membrane protein</topology>
    </subcellularLocation>
    <subcellularLocation>
        <location evidence="6">Membrane</location>
        <topology evidence="6">Multi-pass membrane protein</topology>
    </subcellularLocation>
</comment>
<keyword evidence="3 7" id="KW-0812">Transmembrane</keyword>
<feature type="transmembrane region" description="Helical" evidence="7">
    <location>
        <begin position="100"/>
        <end position="129"/>
    </location>
</feature>
<keyword evidence="4 7" id="KW-1133">Transmembrane helix</keyword>
<dbReference type="InterPro" id="IPR002898">
    <property type="entry name" value="MotA_ExbB_proton_chnl"/>
</dbReference>
<evidence type="ECO:0000256" key="2">
    <source>
        <dbReference type="ARBA" id="ARBA00022475"/>
    </source>
</evidence>
<evidence type="ECO:0000259" key="8">
    <source>
        <dbReference type="Pfam" id="PF01618"/>
    </source>
</evidence>
<keyword evidence="10" id="KW-1185">Reference proteome</keyword>
<reference evidence="9 10" key="1">
    <citation type="submission" date="2020-02" db="EMBL/GenBank/DDBJ databases">
        <title>Draft genome sequence of Limisphaera ngatamarikiensis NGM72.4T, a thermophilic Verrucomicrobia grouped in subdivision 3.</title>
        <authorList>
            <person name="Carere C.R."/>
            <person name="Steen J."/>
            <person name="Hugenholtz P."/>
            <person name="Stott M.B."/>
        </authorList>
    </citation>
    <scope>NUCLEOTIDE SEQUENCE [LARGE SCALE GENOMIC DNA]</scope>
    <source>
        <strain evidence="9 10">NGM72.4</strain>
    </source>
</reference>
<protein>
    <recommendedName>
        <fullName evidence="8">MotA/TolQ/ExbB proton channel domain-containing protein</fullName>
    </recommendedName>
</protein>
<dbReference type="PANTHER" id="PTHR30625:SF11">
    <property type="entry name" value="MOTA_TOLQ_EXBB PROTON CHANNEL DOMAIN-CONTAINING PROTEIN"/>
    <property type="match status" value="1"/>
</dbReference>
<keyword evidence="6" id="KW-0653">Protein transport</keyword>
<dbReference type="PANTHER" id="PTHR30625">
    <property type="entry name" value="PROTEIN TOLQ"/>
    <property type="match status" value="1"/>
</dbReference>
<keyword evidence="6" id="KW-0813">Transport</keyword>
<evidence type="ECO:0000313" key="9">
    <source>
        <dbReference type="EMBL" id="NGO39850.1"/>
    </source>
</evidence>
<evidence type="ECO:0000256" key="3">
    <source>
        <dbReference type="ARBA" id="ARBA00022692"/>
    </source>
</evidence>
<dbReference type="Pfam" id="PF01618">
    <property type="entry name" value="MotA_ExbB"/>
    <property type="match status" value="1"/>
</dbReference>
<dbReference type="GO" id="GO:0017038">
    <property type="term" value="P:protein import"/>
    <property type="evidence" value="ECO:0007669"/>
    <property type="project" value="TreeGrafter"/>
</dbReference>
<feature type="domain" description="MotA/TolQ/ExbB proton channel" evidence="8">
    <location>
        <begin position="75"/>
        <end position="174"/>
    </location>
</feature>
<name>A0A6M1S3F5_9BACT</name>
<dbReference type="Proteomes" id="UP000477311">
    <property type="component" value="Unassembled WGS sequence"/>
</dbReference>
<organism evidence="9 10">
    <name type="scientific">Limisphaera ngatamarikiensis</name>
    <dbReference type="NCBI Taxonomy" id="1324935"/>
    <lineage>
        <taxon>Bacteria</taxon>
        <taxon>Pseudomonadati</taxon>
        <taxon>Verrucomicrobiota</taxon>
        <taxon>Verrucomicrobiia</taxon>
        <taxon>Limisphaerales</taxon>
        <taxon>Limisphaeraceae</taxon>
        <taxon>Limisphaera</taxon>
    </lineage>
</organism>
<dbReference type="AlphaFoldDB" id="A0A6M1S3F5"/>
<evidence type="ECO:0000256" key="6">
    <source>
        <dbReference type="RuleBase" id="RU004057"/>
    </source>
</evidence>
<dbReference type="RefSeq" id="WP_165108105.1">
    <property type="nucleotide sequence ID" value="NZ_JAAKYA010000072.1"/>
</dbReference>
<evidence type="ECO:0000256" key="7">
    <source>
        <dbReference type="SAM" id="Phobius"/>
    </source>
</evidence>
<feature type="transmembrane region" description="Helical" evidence="7">
    <location>
        <begin position="12"/>
        <end position="35"/>
    </location>
</feature>
<comment type="similarity">
    <text evidence="6">Belongs to the exbB/tolQ family.</text>
</comment>
<comment type="caution">
    <text evidence="9">The sequence shown here is derived from an EMBL/GenBank/DDBJ whole genome shotgun (WGS) entry which is preliminary data.</text>
</comment>
<evidence type="ECO:0000256" key="4">
    <source>
        <dbReference type="ARBA" id="ARBA00022989"/>
    </source>
</evidence>
<dbReference type="InterPro" id="IPR050790">
    <property type="entry name" value="ExbB/TolQ_transport"/>
</dbReference>